<reference evidence="2" key="1">
    <citation type="journal article" date="2019" name="Int. J. Syst. Evol. Microbiol.">
        <title>The Global Catalogue of Microorganisms (GCM) 10K type strain sequencing project: providing services to taxonomists for standard genome sequencing and annotation.</title>
        <authorList>
            <consortium name="The Broad Institute Genomics Platform"/>
            <consortium name="The Broad Institute Genome Sequencing Center for Infectious Disease"/>
            <person name="Wu L."/>
            <person name="Ma J."/>
        </authorList>
    </citation>
    <scope>NUCLEOTIDE SEQUENCE [LARGE SCALE GENOMIC DNA]</scope>
    <source>
        <strain evidence="2">JCM 12149</strain>
    </source>
</reference>
<evidence type="ECO:0008006" key="3">
    <source>
        <dbReference type="Google" id="ProtNLM"/>
    </source>
</evidence>
<evidence type="ECO:0000313" key="1">
    <source>
        <dbReference type="EMBL" id="GAA0440689.1"/>
    </source>
</evidence>
<evidence type="ECO:0000313" key="2">
    <source>
        <dbReference type="Proteomes" id="UP001501459"/>
    </source>
</evidence>
<sequence length="167" mass="19696">MEIVKEYLIQIQWNGPYTFEDLSSLQNEETDYGIYQIYGKHIVYGENALLYIGQSNQQTFGTRIKQHSYWFEDDFSIYVGRLSGSHTSTDDIWADDEINLAESLLINVHTPAYNTMNTNTINYSKLEHVHILNLGQYKNLLPELSGIKWITKLYHPDDIYRYIWEDK</sequence>
<organism evidence="1 2">
    <name type="scientific">Lentibacillus halophilus</name>
    <dbReference type="NCBI Taxonomy" id="295065"/>
    <lineage>
        <taxon>Bacteria</taxon>
        <taxon>Bacillati</taxon>
        <taxon>Bacillota</taxon>
        <taxon>Bacilli</taxon>
        <taxon>Bacillales</taxon>
        <taxon>Bacillaceae</taxon>
        <taxon>Lentibacillus</taxon>
    </lineage>
</organism>
<name>A0ABP3J3S6_9BACI</name>
<dbReference type="Proteomes" id="UP001501459">
    <property type="component" value="Unassembled WGS sequence"/>
</dbReference>
<gene>
    <name evidence="1" type="ORF">GCM10008983_17150</name>
</gene>
<proteinExistence type="predicted"/>
<keyword evidence="2" id="KW-1185">Reference proteome</keyword>
<comment type="caution">
    <text evidence="1">The sequence shown here is derived from an EMBL/GenBank/DDBJ whole genome shotgun (WGS) entry which is preliminary data.</text>
</comment>
<accession>A0ABP3J3S6</accession>
<protein>
    <recommendedName>
        <fullName evidence="3">GIY-YIG domain-containing protein</fullName>
    </recommendedName>
</protein>
<dbReference type="RefSeq" id="WP_343752434.1">
    <property type="nucleotide sequence ID" value="NZ_BAAADM010000043.1"/>
</dbReference>
<dbReference type="EMBL" id="BAAADM010000043">
    <property type="protein sequence ID" value="GAA0440689.1"/>
    <property type="molecule type" value="Genomic_DNA"/>
</dbReference>